<dbReference type="SUPFAM" id="SSF52922">
    <property type="entry name" value="TK C-terminal domain-like"/>
    <property type="match status" value="1"/>
</dbReference>
<reference evidence="4" key="1">
    <citation type="journal article" date="2019" name="Int. J. Syst. Evol. Microbiol.">
        <title>The Global Catalogue of Microorganisms (GCM) 10K type strain sequencing project: providing services to taxonomists for standard genome sequencing and annotation.</title>
        <authorList>
            <consortium name="The Broad Institute Genomics Platform"/>
            <consortium name="The Broad Institute Genome Sequencing Center for Infectious Disease"/>
            <person name="Wu L."/>
            <person name="Ma J."/>
        </authorList>
    </citation>
    <scope>NUCLEOTIDE SEQUENCE [LARGE SCALE GENOMIC DNA]</scope>
    <source>
        <strain evidence="4">CGMCC 4.7643</strain>
    </source>
</reference>
<evidence type="ECO:0000259" key="2">
    <source>
        <dbReference type="SMART" id="SM00861"/>
    </source>
</evidence>
<dbReference type="SMART" id="SM00861">
    <property type="entry name" value="Transket_pyr"/>
    <property type="match status" value="1"/>
</dbReference>
<dbReference type="EC" id="1.2.4.-" evidence="3"/>
<dbReference type="Gene3D" id="3.40.50.920">
    <property type="match status" value="1"/>
</dbReference>
<protein>
    <submittedName>
        <fullName evidence="3">Alpha-ketoacid dehydrogenase subunit beta</fullName>
        <ecNumber evidence="3">1.2.4.-</ecNumber>
    </submittedName>
</protein>
<dbReference type="InterPro" id="IPR029061">
    <property type="entry name" value="THDP-binding"/>
</dbReference>
<dbReference type="SUPFAM" id="SSF52518">
    <property type="entry name" value="Thiamin diphosphate-binding fold (THDP-binding)"/>
    <property type="match status" value="1"/>
</dbReference>
<dbReference type="GO" id="GO:0016491">
    <property type="term" value="F:oxidoreductase activity"/>
    <property type="evidence" value="ECO:0007669"/>
    <property type="project" value="UniProtKB-KW"/>
</dbReference>
<name>A0ABW5GFJ0_9PSEU</name>
<dbReference type="PANTHER" id="PTHR43257">
    <property type="entry name" value="PYRUVATE DEHYDROGENASE E1 COMPONENT BETA SUBUNIT"/>
    <property type="match status" value="1"/>
</dbReference>
<dbReference type="InterPro" id="IPR005475">
    <property type="entry name" value="Transketolase-like_Pyr-bd"/>
</dbReference>
<dbReference type="Gene3D" id="3.40.50.970">
    <property type="match status" value="1"/>
</dbReference>
<dbReference type="EMBL" id="JBHUKU010000008">
    <property type="protein sequence ID" value="MFD2460306.1"/>
    <property type="molecule type" value="Genomic_DNA"/>
</dbReference>
<dbReference type="Pfam" id="PF02780">
    <property type="entry name" value="Transketolase_C"/>
    <property type="match status" value="1"/>
</dbReference>
<evidence type="ECO:0000313" key="3">
    <source>
        <dbReference type="EMBL" id="MFD2460306.1"/>
    </source>
</evidence>
<evidence type="ECO:0000256" key="1">
    <source>
        <dbReference type="ARBA" id="ARBA00023002"/>
    </source>
</evidence>
<dbReference type="InterPro" id="IPR033248">
    <property type="entry name" value="Transketolase_C"/>
</dbReference>
<dbReference type="InterPro" id="IPR009014">
    <property type="entry name" value="Transketo_C/PFOR_II"/>
</dbReference>
<dbReference type="PANTHER" id="PTHR43257:SF3">
    <property type="entry name" value="ACETOIN:2,6-DICHLOROPHENOLINDOPHENOL OXIDOREDUCTASE SUBUNIT BETA"/>
    <property type="match status" value="1"/>
</dbReference>
<dbReference type="Pfam" id="PF02779">
    <property type="entry name" value="Transket_pyr"/>
    <property type="match status" value="1"/>
</dbReference>
<dbReference type="Proteomes" id="UP001597419">
    <property type="component" value="Unassembled WGS sequence"/>
</dbReference>
<evidence type="ECO:0000313" key="4">
    <source>
        <dbReference type="Proteomes" id="UP001597419"/>
    </source>
</evidence>
<accession>A0ABW5GFJ0</accession>
<keyword evidence="4" id="KW-1185">Reference proteome</keyword>
<dbReference type="RefSeq" id="WP_345397982.1">
    <property type="nucleotide sequence ID" value="NZ_BAABHG010000009.1"/>
</dbReference>
<feature type="domain" description="Transketolase-like pyrimidine-binding" evidence="2">
    <location>
        <begin position="5"/>
        <end position="164"/>
    </location>
</feature>
<organism evidence="3 4">
    <name type="scientific">Amycolatopsis samaneae</name>
    <dbReference type="NCBI Taxonomy" id="664691"/>
    <lineage>
        <taxon>Bacteria</taxon>
        <taxon>Bacillati</taxon>
        <taxon>Actinomycetota</taxon>
        <taxon>Actinomycetes</taxon>
        <taxon>Pseudonocardiales</taxon>
        <taxon>Pseudonocardiaceae</taxon>
        <taxon>Amycolatopsis</taxon>
    </lineage>
</organism>
<keyword evidence="1 3" id="KW-0560">Oxidoreductase</keyword>
<sequence>MTRAISYREAIIEALTQEMAREPSVIVLGDGGGAGAAPDLAARFPGRVLGTSGAGTAFVGAAIGAATRGQRPVAELGCSGGQGFDRIFGQAATFGALAGGAANTPVVLRVVYRAGACPYPAFTQVPGLKVVVPATPYDAKGLMAQAIRDDGPVIFCEHRALYDIVGEVPCDSYALAFGTANVVRRGADVTLVALGRMVPVAERAARELAVSGIDAEVIDPRTTSPLDAATILASVGRTGRLVVVDESAPRCGLAADISALVAREAFGALRAPIETVTPPHTPLPFPEARESRYLPGTQRVADAAKCVVGWRR</sequence>
<proteinExistence type="predicted"/>
<comment type="caution">
    <text evidence="3">The sequence shown here is derived from an EMBL/GenBank/DDBJ whole genome shotgun (WGS) entry which is preliminary data.</text>
</comment>
<gene>
    <name evidence="3" type="ORF">ACFSYJ_16970</name>
</gene>